<keyword evidence="4 9" id="KW-0507">mRNA processing</keyword>
<keyword evidence="3 9" id="KW-0698">rRNA processing</keyword>
<dbReference type="GO" id="GO:0004525">
    <property type="term" value="F:ribonuclease III activity"/>
    <property type="evidence" value="ECO:0007669"/>
    <property type="project" value="UniProtKB-UniRule"/>
</dbReference>
<dbReference type="Gene3D" id="3.30.160.20">
    <property type="match status" value="1"/>
</dbReference>
<dbReference type="Gene3D" id="1.10.1520.10">
    <property type="entry name" value="Ribonuclease III domain"/>
    <property type="match status" value="1"/>
</dbReference>
<evidence type="ECO:0000256" key="9">
    <source>
        <dbReference type="HAMAP-Rule" id="MF_00104"/>
    </source>
</evidence>
<comment type="subunit">
    <text evidence="9">Homodimer.</text>
</comment>
<comment type="catalytic activity">
    <reaction evidence="1 9">
        <text>Endonucleolytic cleavage to 5'-phosphomonoester.</text>
        <dbReference type="EC" id="3.1.26.3"/>
    </reaction>
</comment>
<feature type="binding site" evidence="9">
    <location>
        <position position="128"/>
    </location>
    <ligand>
        <name>Mg(2+)</name>
        <dbReference type="ChEBI" id="CHEBI:18420"/>
    </ligand>
</feature>
<dbReference type="CDD" id="cd00593">
    <property type="entry name" value="RIBOc"/>
    <property type="match status" value="1"/>
</dbReference>
<feature type="binding site" evidence="9">
    <location>
        <position position="55"/>
    </location>
    <ligand>
        <name>Mg(2+)</name>
        <dbReference type="ChEBI" id="CHEBI:18420"/>
    </ligand>
</feature>
<evidence type="ECO:0000256" key="5">
    <source>
        <dbReference type="ARBA" id="ARBA00022722"/>
    </source>
</evidence>
<dbReference type="GO" id="GO:0005737">
    <property type="term" value="C:cytoplasm"/>
    <property type="evidence" value="ECO:0007669"/>
    <property type="project" value="UniProtKB-SubCell"/>
</dbReference>
<reference evidence="12" key="1">
    <citation type="submission" date="2015-07" db="EMBL/GenBank/DDBJ databases">
        <title>Draft Genome Sequences of Anaerolinea thermolimosa IMO-1, Bellilinea caldifistulae GOMI-1, Leptolinea tardivitalis YMTK-2, Levilinea saccharolytica KIBI-1,Longilinea arvoryzae KOME-1, Previously Described as Members of the Anaerolineaceae (Chloroflexi).</title>
        <authorList>
            <person name="Sekiguchi Y."/>
            <person name="Ohashi A."/>
            <person name="Matsuura N."/>
            <person name="Tourlousse M.D."/>
        </authorList>
    </citation>
    <scope>NUCLEOTIDE SEQUENCE [LARGE SCALE GENOMIC DNA]</scope>
    <source>
        <strain evidence="12">KOME-1</strain>
    </source>
</reference>
<dbReference type="RefSeq" id="WP_236709982.1">
    <property type="nucleotide sequence ID" value="NZ_DF967972.1"/>
</dbReference>
<comment type="function">
    <text evidence="9">Digests double-stranded RNA. Involved in the processing of primary rRNA transcript to yield the immediate precursors to the large and small rRNAs (23S and 16S). Processes some mRNAs, and tRNAs when they are encoded in the rRNA operon. Processes pre-crRNA and tracrRNA of type II CRISPR loci if present in the organism.</text>
</comment>
<keyword evidence="9" id="KW-0963">Cytoplasm</keyword>
<dbReference type="SMART" id="SM00535">
    <property type="entry name" value="RIBOc"/>
    <property type="match status" value="1"/>
</dbReference>
<comment type="cofactor">
    <cofactor evidence="9">
        <name>Mg(2+)</name>
        <dbReference type="ChEBI" id="CHEBI:18420"/>
    </cofactor>
</comment>
<proteinExistence type="inferred from homology"/>
<dbReference type="GO" id="GO:0006364">
    <property type="term" value="P:rRNA processing"/>
    <property type="evidence" value="ECO:0007669"/>
    <property type="project" value="UniProtKB-UniRule"/>
</dbReference>
<evidence type="ECO:0000256" key="7">
    <source>
        <dbReference type="ARBA" id="ARBA00022801"/>
    </source>
</evidence>
<evidence type="ECO:0000256" key="6">
    <source>
        <dbReference type="ARBA" id="ARBA00022759"/>
    </source>
</evidence>
<dbReference type="PROSITE" id="PS00517">
    <property type="entry name" value="RNASE_3_1"/>
    <property type="match status" value="1"/>
</dbReference>
<dbReference type="AlphaFoldDB" id="A0A0S7BL14"/>
<dbReference type="GO" id="GO:0003725">
    <property type="term" value="F:double-stranded RNA binding"/>
    <property type="evidence" value="ECO:0007669"/>
    <property type="project" value="TreeGrafter"/>
</dbReference>
<dbReference type="PANTHER" id="PTHR11207:SF0">
    <property type="entry name" value="RIBONUCLEASE 3"/>
    <property type="match status" value="1"/>
</dbReference>
<dbReference type="InterPro" id="IPR011907">
    <property type="entry name" value="RNase_III"/>
</dbReference>
<evidence type="ECO:0000256" key="1">
    <source>
        <dbReference type="ARBA" id="ARBA00000109"/>
    </source>
</evidence>
<evidence type="ECO:0000256" key="2">
    <source>
        <dbReference type="ARBA" id="ARBA00010183"/>
    </source>
</evidence>
<keyword evidence="7 9" id="KW-0378">Hydrolase</keyword>
<organism evidence="12">
    <name type="scientific">Longilinea arvoryzae</name>
    <dbReference type="NCBI Taxonomy" id="360412"/>
    <lineage>
        <taxon>Bacteria</taxon>
        <taxon>Bacillati</taxon>
        <taxon>Chloroflexota</taxon>
        <taxon>Anaerolineae</taxon>
        <taxon>Anaerolineales</taxon>
        <taxon>Anaerolineaceae</taxon>
        <taxon>Longilinea</taxon>
    </lineage>
</organism>
<dbReference type="GO" id="GO:0006397">
    <property type="term" value="P:mRNA processing"/>
    <property type="evidence" value="ECO:0007669"/>
    <property type="project" value="UniProtKB-UniRule"/>
</dbReference>
<feature type="active site" evidence="9">
    <location>
        <position position="59"/>
    </location>
</feature>
<keyword evidence="5 9" id="KW-0540">Nuclease</keyword>
<feature type="domain" description="RNase III" evidence="11">
    <location>
        <begin position="14"/>
        <end position="142"/>
    </location>
</feature>
<keyword evidence="6 9" id="KW-0255">Endonuclease</keyword>
<keyword evidence="9" id="KW-0479">Metal-binding</keyword>
<dbReference type="NCBIfam" id="TIGR02191">
    <property type="entry name" value="RNaseIII"/>
    <property type="match status" value="1"/>
</dbReference>
<evidence type="ECO:0000259" key="10">
    <source>
        <dbReference type="PROSITE" id="PS50137"/>
    </source>
</evidence>
<gene>
    <name evidence="9" type="primary">rnc</name>
    <name evidence="12" type="ORF">LARV_02812</name>
</gene>
<dbReference type="PROSITE" id="PS50142">
    <property type="entry name" value="RNASE_3_2"/>
    <property type="match status" value="1"/>
</dbReference>
<dbReference type="PROSITE" id="PS50137">
    <property type="entry name" value="DS_RBD"/>
    <property type="match status" value="1"/>
</dbReference>
<protein>
    <recommendedName>
        <fullName evidence="9">Ribonuclease 3</fullName>
        <ecNumber evidence="9">3.1.26.3</ecNumber>
    </recommendedName>
    <alternativeName>
        <fullName evidence="9">Ribonuclease III</fullName>
        <shortName evidence="9">RNase III</shortName>
    </alternativeName>
</protein>
<sequence length="240" mass="26423">MDNSPNSVGVRETPQELAARLNLKFNDWLLLSRALTHRSYLNEHSEALEDNERLEFLGDAVLDFVVGAWLYNRYPEMHEGDLTRMRSALVHTEQLAEFAKQINLGGAMRLGRGETAAGGRERPALLCDTFEAVIGAIYLDSDLDGVMHFIEPLLEASSDDILANHKNEDSKSMLQEWAQSQGFPAPQYITRSATGPDHSKMFSVDVLITGEVKGNGMGHSKQAAAKAAAQNALKQLGLVE</sequence>
<dbReference type="InterPro" id="IPR036389">
    <property type="entry name" value="RNase_III_sf"/>
</dbReference>
<feature type="domain" description="DRBM" evidence="10">
    <location>
        <begin position="169"/>
        <end position="238"/>
    </location>
</feature>
<dbReference type="PANTHER" id="PTHR11207">
    <property type="entry name" value="RIBONUCLEASE III"/>
    <property type="match status" value="1"/>
</dbReference>
<keyword evidence="9" id="KW-0819">tRNA processing</keyword>
<dbReference type="GO" id="GO:0010468">
    <property type="term" value="P:regulation of gene expression"/>
    <property type="evidence" value="ECO:0007669"/>
    <property type="project" value="TreeGrafter"/>
</dbReference>
<feature type="binding site" evidence="9">
    <location>
        <position position="131"/>
    </location>
    <ligand>
        <name>Mg(2+)</name>
        <dbReference type="ChEBI" id="CHEBI:18420"/>
    </ligand>
</feature>
<dbReference type="SMART" id="SM00358">
    <property type="entry name" value="DSRM"/>
    <property type="match status" value="1"/>
</dbReference>
<dbReference type="Proteomes" id="UP000055060">
    <property type="component" value="Unassembled WGS sequence"/>
</dbReference>
<evidence type="ECO:0000313" key="12">
    <source>
        <dbReference type="EMBL" id="GAP15032.1"/>
    </source>
</evidence>
<dbReference type="GO" id="GO:0019843">
    <property type="term" value="F:rRNA binding"/>
    <property type="evidence" value="ECO:0007669"/>
    <property type="project" value="UniProtKB-KW"/>
</dbReference>
<name>A0A0S7BL14_9CHLR</name>
<evidence type="ECO:0000256" key="3">
    <source>
        <dbReference type="ARBA" id="ARBA00022552"/>
    </source>
</evidence>
<dbReference type="FunFam" id="1.10.1520.10:FF:000001">
    <property type="entry name" value="Ribonuclease 3"/>
    <property type="match status" value="1"/>
</dbReference>
<evidence type="ECO:0000256" key="4">
    <source>
        <dbReference type="ARBA" id="ARBA00022664"/>
    </source>
</evidence>
<dbReference type="HAMAP" id="MF_00104">
    <property type="entry name" value="RNase_III"/>
    <property type="match status" value="1"/>
</dbReference>
<accession>A0A0S7BL14</accession>
<dbReference type="SUPFAM" id="SSF54768">
    <property type="entry name" value="dsRNA-binding domain-like"/>
    <property type="match status" value="1"/>
</dbReference>
<dbReference type="STRING" id="360412.LARV_02812"/>
<dbReference type="GO" id="GO:0008033">
    <property type="term" value="P:tRNA processing"/>
    <property type="evidence" value="ECO:0007669"/>
    <property type="project" value="UniProtKB-KW"/>
</dbReference>
<keyword evidence="9" id="KW-0460">Magnesium</keyword>
<dbReference type="GO" id="GO:0046872">
    <property type="term" value="F:metal ion binding"/>
    <property type="evidence" value="ECO:0007669"/>
    <property type="project" value="UniProtKB-KW"/>
</dbReference>
<dbReference type="Pfam" id="PF14622">
    <property type="entry name" value="Ribonucleas_3_3"/>
    <property type="match status" value="1"/>
</dbReference>
<comment type="subcellular location">
    <subcellularLocation>
        <location evidence="9">Cytoplasm</location>
    </subcellularLocation>
</comment>
<evidence type="ECO:0000259" key="11">
    <source>
        <dbReference type="PROSITE" id="PS50142"/>
    </source>
</evidence>
<evidence type="ECO:0000313" key="13">
    <source>
        <dbReference type="Proteomes" id="UP000055060"/>
    </source>
</evidence>
<dbReference type="CDD" id="cd10845">
    <property type="entry name" value="DSRM_RNAse_III_family"/>
    <property type="match status" value="1"/>
</dbReference>
<keyword evidence="8 9" id="KW-0694">RNA-binding</keyword>
<dbReference type="InterPro" id="IPR014720">
    <property type="entry name" value="dsRBD_dom"/>
</dbReference>
<dbReference type="Pfam" id="PF00035">
    <property type="entry name" value="dsrm"/>
    <property type="match status" value="1"/>
</dbReference>
<dbReference type="EC" id="3.1.26.3" evidence="9"/>
<keyword evidence="13" id="KW-1185">Reference proteome</keyword>
<evidence type="ECO:0000256" key="8">
    <source>
        <dbReference type="ARBA" id="ARBA00022884"/>
    </source>
</evidence>
<feature type="active site" evidence="9">
    <location>
        <position position="131"/>
    </location>
</feature>
<keyword evidence="9" id="KW-0699">rRNA-binding</keyword>
<dbReference type="EMBL" id="DF967972">
    <property type="protein sequence ID" value="GAP15032.1"/>
    <property type="molecule type" value="Genomic_DNA"/>
</dbReference>
<dbReference type="SUPFAM" id="SSF69065">
    <property type="entry name" value="RNase III domain-like"/>
    <property type="match status" value="1"/>
</dbReference>
<comment type="similarity">
    <text evidence="2">Belongs to the ribonuclease III family.</text>
</comment>
<dbReference type="InterPro" id="IPR000999">
    <property type="entry name" value="RNase_III_dom"/>
</dbReference>